<reference evidence="16 19" key="2">
    <citation type="journal article" date="2014" name="BMC Genomics">
        <title>An improved genome release (version Mt4.0) for the model legume Medicago truncatula.</title>
        <authorList>
            <person name="Tang H."/>
            <person name="Krishnakumar V."/>
            <person name="Bidwell S."/>
            <person name="Rosen B."/>
            <person name="Chan A."/>
            <person name="Zhou S."/>
            <person name="Gentzbittel L."/>
            <person name="Childs K.L."/>
            <person name="Yandell M."/>
            <person name="Gundlach H."/>
            <person name="Mayer K.F."/>
            <person name="Schwartz D.C."/>
            <person name="Town C.D."/>
        </authorList>
    </citation>
    <scope>GENOME REANNOTATION</scope>
    <source>
        <strain evidence="18 19">cv. Jemalong A17</strain>
    </source>
</reference>
<dbReference type="EMBL" id="PSQE01000005">
    <property type="protein sequence ID" value="RHN58042.1"/>
    <property type="molecule type" value="Genomic_DNA"/>
</dbReference>
<dbReference type="eggNOG" id="KOG0619">
    <property type="taxonomic scope" value="Eukaryota"/>
</dbReference>
<dbReference type="Pfam" id="PF13855">
    <property type="entry name" value="LRR_8"/>
    <property type="match status" value="3"/>
</dbReference>
<dbReference type="InterPro" id="IPR013210">
    <property type="entry name" value="LRR_N_plant-typ"/>
</dbReference>
<feature type="transmembrane region" description="Helical" evidence="13">
    <location>
        <begin position="990"/>
        <end position="1009"/>
    </location>
</feature>
<dbReference type="SUPFAM" id="SSF52058">
    <property type="entry name" value="L domain-like"/>
    <property type="match status" value="4"/>
</dbReference>
<keyword evidence="10 16" id="KW-0675">Receptor</keyword>
<protein>
    <submittedName>
        <fullName evidence="17">Putative leucine-rich repeat-containing, plant-type, leucine-rich repeat domain, L</fullName>
    </submittedName>
    <submittedName>
        <fullName evidence="16">Receptor-like protein</fullName>
    </submittedName>
</protein>
<dbReference type="OrthoDB" id="1428163at2759"/>
<evidence type="ECO:0000256" key="6">
    <source>
        <dbReference type="ARBA" id="ARBA00022729"/>
    </source>
</evidence>
<feature type="chain" id="PRO_5014573548" evidence="14">
    <location>
        <begin position="22"/>
        <end position="1051"/>
    </location>
</feature>
<dbReference type="Gramene" id="rna33648">
    <property type="protein sequence ID" value="RHN58042.1"/>
    <property type="gene ID" value="gene33648"/>
</dbReference>
<evidence type="ECO:0000256" key="8">
    <source>
        <dbReference type="ARBA" id="ARBA00022989"/>
    </source>
</evidence>
<dbReference type="AlphaFoldDB" id="G7KEK4"/>
<dbReference type="InterPro" id="IPR001611">
    <property type="entry name" value="Leu-rich_rpt"/>
</dbReference>
<evidence type="ECO:0000256" key="12">
    <source>
        <dbReference type="SAM" id="MobiDB-lite"/>
    </source>
</evidence>
<keyword evidence="3" id="KW-1003">Cell membrane</keyword>
<evidence type="ECO:0000256" key="13">
    <source>
        <dbReference type="SAM" id="Phobius"/>
    </source>
</evidence>
<evidence type="ECO:0000256" key="14">
    <source>
        <dbReference type="SAM" id="SignalP"/>
    </source>
</evidence>
<dbReference type="OMA" id="FHERIPT"/>
<dbReference type="EnsemblPlants" id="AET00825">
    <property type="protein sequence ID" value="AET00825"/>
    <property type="gene ID" value="MTR_5g096340"/>
</dbReference>
<evidence type="ECO:0000256" key="1">
    <source>
        <dbReference type="ARBA" id="ARBA00004251"/>
    </source>
</evidence>
<dbReference type="PRINTS" id="PR00019">
    <property type="entry name" value="LEURICHRPT"/>
</dbReference>
<evidence type="ECO:0000256" key="3">
    <source>
        <dbReference type="ARBA" id="ARBA00022475"/>
    </source>
</evidence>
<proteinExistence type="inferred from homology"/>
<dbReference type="GO" id="GO:0009791">
    <property type="term" value="P:post-embryonic development"/>
    <property type="evidence" value="ECO:0007669"/>
    <property type="project" value="UniProtKB-ARBA"/>
</dbReference>
<dbReference type="Proteomes" id="UP000265566">
    <property type="component" value="Chromosome 5"/>
</dbReference>
<dbReference type="HOGENOM" id="CLU_000288_18_3_1"/>
<reference evidence="16 19" key="1">
    <citation type="journal article" date="2011" name="Nature">
        <title>The Medicago genome provides insight into the evolution of rhizobial symbioses.</title>
        <authorList>
            <person name="Young N.D."/>
            <person name="Debelle F."/>
            <person name="Oldroyd G.E."/>
            <person name="Geurts R."/>
            <person name="Cannon S.B."/>
            <person name="Udvardi M.K."/>
            <person name="Benedito V.A."/>
            <person name="Mayer K.F."/>
            <person name="Gouzy J."/>
            <person name="Schoof H."/>
            <person name="Van de Peer Y."/>
            <person name="Proost S."/>
            <person name="Cook D.R."/>
            <person name="Meyers B.C."/>
            <person name="Spannagl M."/>
            <person name="Cheung F."/>
            <person name="De Mita S."/>
            <person name="Krishnakumar V."/>
            <person name="Gundlach H."/>
            <person name="Zhou S."/>
            <person name="Mudge J."/>
            <person name="Bharti A.K."/>
            <person name="Murray J.D."/>
            <person name="Naoumkina M.A."/>
            <person name="Rosen B."/>
            <person name="Silverstein K.A."/>
            <person name="Tang H."/>
            <person name="Rombauts S."/>
            <person name="Zhao P.X."/>
            <person name="Zhou P."/>
            <person name="Barbe V."/>
            <person name="Bardou P."/>
            <person name="Bechner M."/>
            <person name="Bellec A."/>
            <person name="Berger A."/>
            <person name="Berges H."/>
            <person name="Bidwell S."/>
            <person name="Bisseling T."/>
            <person name="Choisne N."/>
            <person name="Couloux A."/>
            <person name="Denny R."/>
            <person name="Deshpande S."/>
            <person name="Dai X."/>
            <person name="Doyle J.J."/>
            <person name="Dudez A.M."/>
            <person name="Farmer A.D."/>
            <person name="Fouteau S."/>
            <person name="Franken C."/>
            <person name="Gibelin C."/>
            <person name="Gish J."/>
            <person name="Goldstein S."/>
            <person name="Gonzalez A.J."/>
            <person name="Green P.J."/>
            <person name="Hallab A."/>
            <person name="Hartog M."/>
            <person name="Hua A."/>
            <person name="Humphray S.J."/>
            <person name="Jeong D.H."/>
            <person name="Jing Y."/>
            <person name="Jocker A."/>
            <person name="Kenton S.M."/>
            <person name="Kim D.J."/>
            <person name="Klee K."/>
            <person name="Lai H."/>
            <person name="Lang C."/>
            <person name="Lin S."/>
            <person name="Macmil S.L."/>
            <person name="Magdelenat G."/>
            <person name="Matthews L."/>
            <person name="McCorrison J."/>
            <person name="Monaghan E.L."/>
            <person name="Mun J.H."/>
            <person name="Najar F.Z."/>
            <person name="Nicholson C."/>
            <person name="Noirot C."/>
            <person name="O'Bleness M."/>
            <person name="Paule C.R."/>
            <person name="Poulain J."/>
            <person name="Prion F."/>
            <person name="Qin B."/>
            <person name="Qu C."/>
            <person name="Retzel E.F."/>
            <person name="Riddle C."/>
            <person name="Sallet E."/>
            <person name="Samain S."/>
            <person name="Samson N."/>
            <person name="Sanders I."/>
            <person name="Saurat O."/>
            <person name="Scarpelli C."/>
            <person name="Schiex T."/>
            <person name="Segurens B."/>
            <person name="Severin A.J."/>
            <person name="Sherrier D.J."/>
            <person name="Shi R."/>
            <person name="Sims S."/>
            <person name="Singer S.R."/>
            <person name="Sinharoy S."/>
            <person name="Sterck L."/>
            <person name="Viollet A."/>
            <person name="Wang B.B."/>
            <person name="Wang K."/>
            <person name="Wang M."/>
            <person name="Wang X."/>
            <person name="Warfsmann J."/>
            <person name="Weissenbach J."/>
            <person name="White D.D."/>
            <person name="White J.D."/>
            <person name="Wiley G.B."/>
            <person name="Wincker P."/>
            <person name="Xing Y."/>
            <person name="Yang L."/>
            <person name="Yao Z."/>
            <person name="Ying F."/>
            <person name="Zhai J."/>
            <person name="Zhou L."/>
            <person name="Zuber A."/>
            <person name="Denarie J."/>
            <person name="Dixon R.A."/>
            <person name="May G.D."/>
            <person name="Schwartz D.C."/>
            <person name="Rogers J."/>
            <person name="Quetier F."/>
            <person name="Town C.D."/>
            <person name="Roe B.A."/>
        </authorList>
    </citation>
    <scope>NUCLEOTIDE SEQUENCE [LARGE SCALE GENOMIC DNA]</scope>
    <source>
        <strain evidence="16">A17</strain>
        <strain evidence="18 19">cv. Jemalong A17</strain>
    </source>
</reference>
<comment type="similarity">
    <text evidence="2">Belongs to the RLP family.</text>
</comment>
<name>G7KEK4_MEDTR</name>
<keyword evidence="9 13" id="KW-0472">Membrane</keyword>
<dbReference type="EMBL" id="CM001221">
    <property type="protein sequence ID" value="AET00825.1"/>
    <property type="molecule type" value="Genomic_DNA"/>
</dbReference>
<dbReference type="InterPro" id="IPR032675">
    <property type="entry name" value="LRR_dom_sf"/>
</dbReference>
<dbReference type="Pfam" id="PF08263">
    <property type="entry name" value="LRRNT_2"/>
    <property type="match status" value="1"/>
</dbReference>
<feature type="compositionally biased region" description="Polar residues" evidence="12">
    <location>
        <begin position="1040"/>
        <end position="1051"/>
    </location>
</feature>
<keyword evidence="11" id="KW-0325">Glycoprotein</keyword>
<keyword evidence="5 13" id="KW-0812">Transmembrane</keyword>
<reference evidence="18" key="3">
    <citation type="submission" date="2015-04" db="UniProtKB">
        <authorList>
            <consortium name="EnsemblPlants"/>
        </authorList>
    </citation>
    <scope>IDENTIFICATION</scope>
    <source>
        <strain evidence="18">cv. Jemalong A17</strain>
    </source>
</reference>
<evidence type="ECO:0000256" key="2">
    <source>
        <dbReference type="ARBA" id="ARBA00009592"/>
    </source>
</evidence>
<sequence>MAWFLLLLHLFLFHFPSFSSSFNFSCHHDESSALLQFKTSIIASFYSCDGSLLKTATWKNGTDCCSWNGVTCDTITRHVIGLNLGCEGLQGKLHPNSTLFNLVHLQTLNLSNNDFSYSHFHSKFGGFMSLAHLDLSRSFFKGEIPIQISHLSKLQSLHLSGYTGYDQLVWKETTLKRFVQNATNLRELFLDNTNMSSIRPNSIALLFNQSSSLVTLNLKSTGLTGKLKRSLLCLPSIQELDMSYNHNLEGQLPELSCSTSLRILDFSRCSFKGEIPLSFSNLTHFTTLTLSENHLNGSIPSSLLKLPTLTFLDLHNNQLNGRLPNAFQISNKFQELDLRGNKIEGELPTSLSNLRQLIHLDLGWNSFSGQIPDVFGGMTKLQELDLTSNNLEGQIPSSLFNLTQLFTLDCRGNKLEGPLPNKITGLQKLMYLNLKDNLLNGTVPSSLLSLPSLAILDLSYNRLTGHISEISSYSLNMLTLSNNRLQGNIPESIFNLTKLSHLILSSNDLSGLVNFQLFSKLTCLEMLSLSWNSQLSLNFESNVNYSFSSLQVLELSSVNLIKFHNLQGEFLDLISLDISDNKLHGRMPNWLLEKNSLLFLNLSQNLFTSIDQWINVNTSNGYLSGLDLSHNLLNGEIPLAVCNMSSLQFLNLGYNDLTGIIPQCFAESPSLQVLNLQMNMFYGTLPSNFSKNCSIVTLNLYGNQLEGHFPKSLSRCKELEFLNLGSNKIEDNFPDWFQTLQDLKVLVLRDNKFHGPIANLKIERLFPSLIIFDISGNNFGGFLPKAYSKNYEAMKNDTQLVGDNNLQYMDEWYPVTNGLQATHAHYSDSVTVATKGTKMTLVKIPKKFVSIDMSRNKFEGEIPNAIGKLHALIGLNLSHNRLNGPIPQSIGYLSNLEWLDLSSNMLTDVIPAELTNLGFLEVLDISNNHLVGEIPQGKQFNTFTNDSYEGNSGLCGLPLSKKCGPEQHSPPSAKNSWSEEKFRFGWKPVAIGYGCGFVIGICIGYYMFLIGKPRWLVMIFGGPPKRRVTRRTRVRRAHGSTMNQNQMVQMS</sequence>
<dbReference type="PaxDb" id="3880-AET00825"/>
<dbReference type="Proteomes" id="UP000002051">
    <property type="component" value="Chromosome 5"/>
</dbReference>
<evidence type="ECO:0000313" key="19">
    <source>
        <dbReference type="Proteomes" id="UP000002051"/>
    </source>
</evidence>
<gene>
    <name evidence="18" type="primary">11428889</name>
    <name evidence="16" type="ordered locus">MTR_5g096340</name>
    <name evidence="17" type="ORF">MtrunA17_Chr5g0446871</name>
</gene>
<keyword evidence="4" id="KW-0433">Leucine-rich repeat</keyword>
<evidence type="ECO:0000256" key="7">
    <source>
        <dbReference type="ARBA" id="ARBA00022737"/>
    </source>
</evidence>
<organism evidence="16 19">
    <name type="scientific">Medicago truncatula</name>
    <name type="common">Barrel medic</name>
    <name type="synonym">Medicago tribuloides</name>
    <dbReference type="NCBI Taxonomy" id="3880"/>
    <lineage>
        <taxon>Eukaryota</taxon>
        <taxon>Viridiplantae</taxon>
        <taxon>Streptophyta</taxon>
        <taxon>Embryophyta</taxon>
        <taxon>Tracheophyta</taxon>
        <taxon>Spermatophyta</taxon>
        <taxon>Magnoliopsida</taxon>
        <taxon>eudicotyledons</taxon>
        <taxon>Gunneridae</taxon>
        <taxon>Pentapetalae</taxon>
        <taxon>rosids</taxon>
        <taxon>fabids</taxon>
        <taxon>Fabales</taxon>
        <taxon>Fabaceae</taxon>
        <taxon>Papilionoideae</taxon>
        <taxon>50 kb inversion clade</taxon>
        <taxon>NPAAA clade</taxon>
        <taxon>Hologalegina</taxon>
        <taxon>IRL clade</taxon>
        <taxon>Trifolieae</taxon>
        <taxon>Medicago</taxon>
    </lineage>
</organism>
<dbReference type="FunFam" id="3.80.10.10:FF:000233">
    <property type="entry name" value="Leucine-rich repeat receptor-like protein kinase TDR"/>
    <property type="match status" value="1"/>
</dbReference>
<feature type="compositionally biased region" description="Basic residues" evidence="12">
    <location>
        <begin position="1029"/>
        <end position="1038"/>
    </location>
</feature>
<evidence type="ECO:0000313" key="17">
    <source>
        <dbReference type="EMBL" id="RHN58042.1"/>
    </source>
</evidence>
<comment type="subcellular location">
    <subcellularLocation>
        <location evidence="1">Cell membrane</location>
        <topology evidence="1">Single-pass type I membrane protein</topology>
    </subcellularLocation>
</comment>
<feature type="domain" description="Leucine-rich repeat-containing N-terminal plant-type" evidence="15">
    <location>
        <begin position="28"/>
        <end position="73"/>
    </location>
</feature>
<reference evidence="17" key="4">
    <citation type="journal article" date="2018" name="Nat. Plants">
        <title>Whole-genome landscape of Medicago truncatula symbiotic genes.</title>
        <authorList>
            <person name="Pecrix Y."/>
            <person name="Gamas P."/>
            <person name="Carrere S."/>
        </authorList>
    </citation>
    <scope>NUCLEOTIDE SEQUENCE</scope>
    <source>
        <tissue evidence="17">Leaves</tissue>
    </source>
</reference>
<evidence type="ECO:0000256" key="4">
    <source>
        <dbReference type="ARBA" id="ARBA00022614"/>
    </source>
</evidence>
<dbReference type="KEGG" id="mtr:11428889"/>
<evidence type="ECO:0000256" key="11">
    <source>
        <dbReference type="ARBA" id="ARBA00023180"/>
    </source>
</evidence>
<dbReference type="FunFam" id="3.80.10.10:FF:000041">
    <property type="entry name" value="LRR receptor-like serine/threonine-protein kinase ERECTA"/>
    <property type="match status" value="1"/>
</dbReference>
<evidence type="ECO:0000256" key="5">
    <source>
        <dbReference type="ARBA" id="ARBA00022692"/>
    </source>
</evidence>
<feature type="signal peptide" evidence="14">
    <location>
        <begin position="1"/>
        <end position="21"/>
    </location>
</feature>
<dbReference type="SMART" id="SM00369">
    <property type="entry name" value="LRR_TYP"/>
    <property type="match status" value="10"/>
</dbReference>
<evidence type="ECO:0000256" key="10">
    <source>
        <dbReference type="ARBA" id="ARBA00023170"/>
    </source>
</evidence>
<dbReference type="PANTHER" id="PTHR48052:SF63">
    <property type="entry name" value="PROTEIN KINASE DOMAIN-CONTAINING PROTEIN"/>
    <property type="match status" value="1"/>
</dbReference>
<dbReference type="STRING" id="3880.G7KEK4"/>
<evidence type="ECO:0000259" key="15">
    <source>
        <dbReference type="Pfam" id="PF08263"/>
    </source>
</evidence>
<evidence type="ECO:0000313" key="18">
    <source>
        <dbReference type="EnsemblPlants" id="AET00825"/>
    </source>
</evidence>
<dbReference type="SMART" id="SM00365">
    <property type="entry name" value="LRR_SD22"/>
    <property type="match status" value="6"/>
</dbReference>
<dbReference type="PROSITE" id="PS51450">
    <property type="entry name" value="LRR"/>
    <property type="match status" value="2"/>
</dbReference>
<evidence type="ECO:0000313" key="16">
    <source>
        <dbReference type="EMBL" id="AET00825.1"/>
    </source>
</evidence>
<dbReference type="Gene3D" id="3.80.10.10">
    <property type="entry name" value="Ribonuclease Inhibitor"/>
    <property type="match status" value="3"/>
</dbReference>
<dbReference type="GO" id="GO:0005886">
    <property type="term" value="C:plasma membrane"/>
    <property type="evidence" value="ECO:0007669"/>
    <property type="project" value="UniProtKB-SubCell"/>
</dbReference>
<dbReference type="Pfam" id="PF00560">
    <property type="entry name" value="LRR_1"/>
    <property type="match status" value="9"/>
</dbReference>
<dbReference type="InterPro" id="IPR003591">
    <property type="entry name" value="Leu-rich_rpt_typical-subtyp"/>
</dbReference>
<keyword evidence="8 13" id="KW-1133">Transmembrane helix</keyword>
<feature type="region of interest" description="Disordered" evidence="12">
    <location>
        <begin position="1029"/>
        <end position="1051"/>
    </location>
</feature>
<keyword evidence="6 14" id="KW-0732">Signal</keyword>
<evidence type="ECO:0000256" key="9">
    <source>
        <dbReference type="ARBA" id="ARBA00023136"/>
    </source>
</evidence>
<keyword evidence="19" id="KW-1185">Reference proteome</keyword>
<dbReference type="FunFam" id="3.80.10.10:FF:000111">
    <property type="entry name" value="LRR receptor-like serine/threonine-protein kinase ERECTA"/>
    <property type="match status" value="1"/>
</dbReference>
<dbReference type="PANTHER" id="PTHR48052">
    <property type="entry name" value="UNNAMED PRODUCT"/>
    <property type="match status" value="1"/>
</dbReference>
<accession>G7KEK4</accession>
<keyword evidence="7" id="KW-0677">Repeat</keyword>